<dbReference type="AlphaFoldDB" id="A0A0V0GK10"/>
<protein>
    <submittedName>
        <fullName evidence="1">Putative ovule protein</fullName>
    </submittedName>
</protein>
<evidence type="ECO:0000313" key="1">
    <source>
        <dbReference type="EMBL" id="JAP08517.1"/>
    </source>
</evidence>
<organism evidence="1">
    <name type="scientific">Solanum chacoense</name>
    <name type="common">Chaco potato</name>
    <dbReference type="NCBI Taxonomy" id="4108"/>
    <lineage>
        <taxon>Eukaryota</taxon>
        <taxon>Viridiplantae</taxon>
        <taxon>Streptophyta</taxon>
        <taxon>Embryophyta</taxon>
        <taxon>Tracheophyta</taxon>
        <taxon>Spermatophyta</taxon>
        <taxon>Magnoliopsida</taxon>
        <taxon>eudicotyledons</taxon>
        <taxon>Gunneridae</taxon>
        <taxon>Pentapetalae</taxon>
        <taxon>asterids</taxon>
        <taxon>lamiids</taxon>
        <taxon>Solanales</taxon>
        <taxon>Solanaceae</taxon>
        <taxon>Solanoideae</taxon>
        <taxon>Solaneae</taxon>
        <taxon>Solanum</taxon>
    </lineage>
</organism>
<accession>A0A0V0GK10</accession>
<dbReference type="EMBL" id="GEDG01036767">
    <property type="protein sequence ID" value="JAP08517.1"/>
    <property type="molecule type" value="Transcribed_RNA"/>
</dbReference>
<name>A0A0V0GK10_SOLCH</name>
<proteinExistence type="predicted"/>
<reference evidence="1" key="1">
    <citation type="submission" date="2015-12" db="EMBL/GenBank/DDBJ databases">
        <title>Gene expression during late stages of embryo sac development: a critical building block for successful pollen-pistil interactions.</title>
        <authorList>
            <person name="Liu Y."/>
            <person name="Joly V."/>
            <person name="Sabar M."/>
            <person name="Matton D.P."/>
        </authorList>
    </citation>
    <scope>NUCLEOTIDE SEQUENCE</scope>
</reference>
<feature type="non-terminal residue" evidence="1">
    <location>
        <position position="1"/>
    </location>
</feature>
<sequence length="80" mass="8750">LITSSQYFFSIPLPLLVPTISNLSHFLTRASAHLFTCPNHLNLASLILSTTEVTPTLFLTLSLLSASSFLQLASFEHESS</sequence>